<gene>
    <name evidence="2" type="ORF">S03H2_29308</name>
</gene>
<dbReference type="AlphaFoldDB" id="X1HX35"/>
<dbReference type="GO" id="GO:0003677">
    <property type="term" value="F:DNA binding"/>
    <property type="evidence" value="ECO:0007669"/>
    <property type="project" value="InterPro"/>
</dbReference>
<accession>X1HX35</accession>
<evidence type="ECO:0000259" key="1">
    <source>
        <dbReference type="Pfam" id="PF04851"/>
    </source>
</evidence>
<dbReference type="InterPro" id="IPR027417">
    <property type="entry name" value="P-loop_NTPase"/>
</dbReference>
<dbReference type="InterPro" id="IPR006935">
    <property type="entry name" value="Helicase/UvrB_N"/>
</dbReference>
<dbReference type="GO" id="GO:0005829">
    <property type="term" value="C:cytosol"/>
    <property type="evidence" value="ECO:0007669"/>
    <property type="project" value="TreeGrafter"/>
</dbReference>
<organism evidence="2">
    <name type="scientific">marine sediment metagenome</name>
    <dbReference type="NCBI Taxonomy" id="412755"/>
    <lineage>
        <taxon>unclassified sequences</taxon>
        <taxon>metagenomes</taxon>
        <taxon>ecological metagenomes</taxon>
    </lineage>
</organism>
<dbReference type="PANTHER" id="PTHR47396:SF1">
    <property type="entry name" value="ATP-DEPENDENT HELICASE IRC3-RELATED"/>
    <property type="match status" value="1"/>
</dbReference>
<comment type="caution">
    <text evidence="2">The sequence shown here is derived from an EMBL/GenBank/DDBJ whole genome shotgun (WGS) entry which is preliminary data.</text>
</comment>
<feature type="domain" description="Helicase/UvrB N-terminal" evidence="1">
    <location>
        <begin position="39"/>
        <end position="158"/>
    </location>
</feature>
<dbReference type="SUPFAM" id="SSF52540">
    <property type="entry name" value="P-loop containing nucleoside triphosphate hydrolases"/>
    <property type="match status" value="1"/>
</dbReference>
<evidence type="ECO:0000313" key="2">
    <source>
        <dbReference type="EMBL" id="GAH61630.1"/>
    </source>
</evidence>
<dbReference type="GO" id="GO:0005524">
    <property type="term" value="F:ATP binding"/>
    <property type="evidence" value="ECO:0007669"/>
    <property type="project" value="InterPro"/>
</dbReference>
<reference evidence="2" key="1">
    <citation type="journal article" date="2014" name="Front. Microbiol.">
        <title>High frequency of phylogenetically diverse reductive dehalogenase-homologous genes in deep subseafloor sedimentary metagenomes.</title>
        <authorList>
            <person name="Kawai M."/>
            <person name="Futagami T."/>
            <person name="Toyoda A."/>
            <person name="Takaki Y."/>
            <person name="Nishi S."/>
            <person name="Hori S."/>
            <person name="Arai W."/>
            <person name="Tsubouchi T."/>
            <person name="Morono Y."/>
            <person name="Uchiyama I."/>
            <person name="Ito T."/>
            <person name="Fujiyama A."/>
            <person name="Inagaki F."/>
            <person name="Takami H."/>
        </authorList>
    </citation>
    <scope>NUCLEOTIDE SEQUENCE</scope>
    <source>
        <strain evidence="2">Expedition CK06-06</strain>
    </source>
</reference>
<dbReference type="PANTHER" id="PTHR47396">
    <property type="entry name" value="TYPE I RESTRICTION ENZYME ECOKI R PROTEIN"/>
    <property type="match status" value="1"/>
</dbReference>
<dbReference type="EMBL" id="BARU01017681">
    <property type="protein sequence ID" value="GAH61630.1"/>
    <property type="molecule type" value="Genomic_DNA"/>
</dbReference>
<dbReference type="Pfam" id="PF04851">
    <property type="entry name" value="ResIII"/>
    <property type="match status" value="1"/>
</dbReference>
<name>X1HX35_9ZZZZ</name>
<dbReference type="InterPro" id="IPR050742">
    <property type="entry name" value="Helicase_Restrict-Modif_Enz"/>
</dbReference>
<feature type="non-terminal residue" evidence="2">
    <location>
        <position position="186"/>
    </location>
</feature>
<dbReference type="GO" id="GO:0016787">
    <property type="term" value="F:hydrolase activity"/>
    <property type="evidence" value="ECO:0007669"/>
    <property type="project" value="InterPro"/>
</dbReference>
<sequence length="186" mass="21065">MLESQTFQNKDLVLKVSANYDPKKFNPDKYESFLDALCEDREYQKEAIREVLRYFLGGEYKSLKDLAEENYDNNTKLQEKYLSLEDFIQSLQLPDKLSCSLDHATATGKSYVMYGIARILLAEGAVDQVLVLCPSNTIEAGLTEKFTLLSADKNLKILLPEDSKILNPHITNASNTIQKGDICIEN</sequence>
<protein>
    <recommendedName>
        <fullName evidence="1">Helicase/UvrB N-terminal domain-containing protein</fullName>
    </recommendedName>
</protein>
<proteinExistence type="predicted"/>